<organism evidence="1 2">
    <name type="scientific">Auriscalpium vulgare</name>
    <dbReference type="NCBI Taxonomy" id="40419"/>
    <lineage>
        <taxon>Eukaryota</taxon>
        <taxon>Fungi</taxon>
        <taxon>Dikarya</taxon>
        <taxon>Basidiomycota</taxon>
        <taxon>Agaricomycotina</taxon>
        <taxon>Agaricomycetes</taxon>
        <taxon>Russulales</taxon>
        <taxon>Auriscalpiaceae</taxon>
        <taxon>Auriscalpium</taxon>
    </lineage>
</organism>
<name>A0ACB8RPZ3_9AGAM</name>
<reference evidence="1" key="2">
    <citation type="journal article" date="2022" name="New Phytol.">
        <title>Evolutionary transition to the ectomycorrhizal habit in the genomes of a hyperdiverse lineage of mushroom-forming fungi.</title>
        <authorList>
            <person name="Looney B."/>
            <person name="Miyauchi S."/>
            <person name="Morin E."/>
            <person name="Drula E."/>
            <person name="Courty P.E."/>
            <person name="Kohler A."/>
            <person name="Kuo A."/>
            <person name="LaButti K."/>
            <person name="Pangilinan J."/>
            <person name="Lipzen A."/>
            <person name="Riley R."/>
            <person name="Andreopoulos W."/>
            <person name="He G."/>
            <person name="Johnson J."/>
            <person name="Nolan M."/>
            <person name="Tritt A."/>
            <person name="Barry K.W."/>
            <person name="Grigoriev I.V."/>
            <person name="Nagy L.G."/>
            <person name="Hibbett D."/>
            <person name="Henrissat B."/>
            <person name="Matheny P.B."/>
            <person name="Labbe J."/>
            <person name="Martin F.M."/>
        </authorList>
    </citation>
    <scope>NUCLEOTIDE SEQUENCE</scope>
    <source>
        <strain evidence="1">FP105234-sp</strain>
    </source>
</reference>
<gene>
    <name evidence="1" type="ORF">FA95DRAFT_1494754</name>
</gene>
<comment type="caution">
    <text evidence="1">The sequence shown here is derived from an EMBL/GenBank/DDBJ whole genome shotgun (WGS) entry which is preliminary data.</text>
</comment>
<dbReference type="EMBL" id="MU275938">
    <property type="protein sequence ID" value="KAI0045947.1"/>
    <property type="molecule type" value="Genomic_DNA"/>
</dbReference>
<proteinExistence type="predicted"/>
<accession>A0ACB8RPZ3</accession>
<evidence type="ECO:0000313" key="1">
    <source>
        <dbReference type="EMBL" id="KAI0045947.1"/>
    </source>
</evidence>
<dbReference type="Proteomes" id="UP000814033">
    <property type="component" value="Unassembled WGS sequence"/>
</dbReference>
<keyword evidence="2" id="KW-1185">Reference proteome</keyword>
<reference evidence="1" key="1">
    <citation type="submission" date="2021-02" db="EMBL/GenBank/DDBJ databases">
        <authorList>
            <consortium name="DOE Joint Genome Institute"/>
            <person name="Ahrendt S."/>
            <person name="Looney B.P."/>
            <person name="Miyauchi S."/>
            <person name="Morin E."/>
            <person name="Drula E."/>
            <person name="Courty P.E."/>
            <person name="Chicoki N."/>
            <person name="Fauchery L."/>
            <person name="Kohler A."/>
            <person name="Kuo A."/>
            <person name="Labutti K."/>
            <person name="Pangilinan J."/>
            <person name="Lipzen A."/>
            <person name="Riley R."/>
            <person name="Andreopoulos W."/>
            <person name="He G."/>
            <person name="Johnson J."/>
            <person name="Barry K.W."/>
            <person name="Grigoriev I.V."/>
            <person name="Nagy L."/>
            <person name="Hibbett D."/>
            <person name="Henrissat B."/>
            <person name="Matheny P.B."/>
            <person name="Labbe J."/>
            <person name="Martin F."/>
        </authorList>
    </citation>
    <scope>NUCLEOTIDE SEQUENCE</scope>
    <source>
        <strain evidence="1">FP105234-sp</strain>
    </source>
</reference>
<evidence type="ECO:0000313" key="2">
    <source>
        <dbReference type="Proteomes" id="UP000814033"/>
    </source>
</evidence>
<protein>
    <submittedName>
        <fullName evidence="1">Uncharacterized protein</fullName>
    </submittedName>
</protein>
<sequence>MPFSARSISTLSPQCNSESELQHELASIRPSLSLTETEETWDKIANGFLRLSALCKGGACDYPTALTPALRSLARPLTSAVSSERTRLSAAALDVITTSATGLGTSFEPLMPLLLPTLLSLCSRPNKVVIARTKAAIQVIVEQTQLPSILPHLTQALGDKSATLRMIAIESVLACLNCLNPPDLEKEVRAKEIEGAIRSTVTDASGDVRKVSRQVFDAYKILLPDRIDRYVLAPAGVVLANLNSFMAVSLAPCLRLRRNI</sequence>